<evidence type="ECO:0000256" key="1">
    <source>
        <dbReference type="SAM" id="MobiDB-lite"/>
    </source>
</evidence>
<evidence type="ECO:0000313" key="3">
    <source>
        <dbReference type="Proteomes" id="UP000225379"/>
    </source>
</evidence>
<feature type="compositionally biased region" description="Pro residues" evidence="1">
    <location>
        <begin position="182"/>
        <end position="194"/>
    </location>
</feature>
<dbReference type="RefSeq" id="WP_098736642.1">
    <property type="nucleotide sequence ID" value="NZ_PDKW01000040.1"/>
</dbReference>
<organism evidence="2 3">
    <name type="scientific">Azospirillum palustre</name>
    <dbReference type="NCBI Taxonomy" id="2044885"/>
    <lineage>
        <taxon>Bacteria</taxon>
        <taxon>Pseudomonadati</taxon>
        <taxon>Pseudomonadota</taxon>
        <taxon>Alphaproteobacteria</taxon>
        <taxon>Rhodospirillales</taxon>
        <taxon>Azospirillaceae</taxon>
        <taxon>Azospirillum</taxon>
    </lineage>
</organism>
<keyword evidence="3" id="KW-1185">Reference proteome</keyword>
<evidence type="ECO:0008006" key="4">
    <source>
        <dbReference type="Google" id="ProtNLM"/>
    </source>
</evidence>
<accession>A0A2B8BGZ6</accession>
<name>A0A2B8BGZ6_9PROT</name>
<reference evidence="3" key="1">
    <citation type="submission" date="2017-10" db="EMBL/GenBank/DDBJ databases">
        <authorList>
            <person name="Kravchenko I.K."/>
            <person name="Grouzdev D.S."/>
        </authorList>
    </citation>
    <scope>NUCLEOTIDE SEQUENCE [LARGE SCALE GENOMIC DNA]</scope>
    <source>
        <strain evidence="3">B2</strain>
    </source>
</reference>
<dbReference type="OrthoDB" id="7307644at2"/>
<dbReference type="Pfam" id="PF11162">
    <property type="entry name" value="DUF2946"/>
    <property type="match status" value="1"/>
</dbReference>
<evidence type="ECO:0000313" key="2">
    <source>
        <dbReference type="EMBL" id="PGH57191.1"/>
    </source>
</evidence>
<protein>
    <recommendedName>
        <fullName evidence="4">DUF2946 domain-containing protein</fullName>
    </recommendedName>
</protein>
<gene>
    <name evidence="2" type="ORF">CRT60_12015</name>
</gene>
<sequence length="194" mass="20222">MTDALPFPDRPPRAAIGRAAPGRLRKARLRNAWRDGGSSLFTRLRIGALACLALLTLQILAAGQPQPSAGSASADFTLPFAQDLLGDRIVICTSAGLVVIDRRTGERITAETAPGRRSDGAPAGDGHDGAFCLFCLPLLHGNSQTPPPVECPVPASRPVLWRPIPASSAPLPGRPSGSAWPRGPPPFPPPSPAI</sequence>
<dbReference type="AlphaFoldDB" id="A0A2B8BGZ6"/>
<dbReference type="InterPro" id="IPR021333">
    <property type="entry name" value="DUF2946"/>
</dbReference>
<proteinExistence type="predicted"/>
<dbReference type="EMBL" id="PDKW01000040">
    <property type="protein sequence ID" value="PGH57191.1"/>
    <property type="molecule type" value="Genomic_DNA"/>
</dbReference>
<comment type="caution">
    <text evidence="2">The sequence shown here is derived from an EMBL/GenBank/DDBJ whole genome shotgun (WGS) entry which is preliminary data.</text>
</comment>
<dbReference type="Proteomes" id="UP000225379">
    <property type="component" value="Unassembled WGS sequence"/>
</dbReference>
<feature type="region of interest" description="Disordered" evidence="1">
    <location>
        <begin position="162"/>
        <end position="194"/>
    </location>
</feature>